<evidence type="ECO:0000313" key="1">
    <source>
        <dbReference type="EMBL" id="TVT97009.1"/>
    </source>
</evidence>
<dbReference type="Proteomes" id="UP000324897">
    <property type="component" value="Unassembled WGS sequence"/>
</dbReference>
<dbReference type="OrthoDB" id="10380805at2759"/>
<protein>
    <submittedName>
        <fullName evidence="1">Uncharacterized protein</fullName>
    </submittedName>
</protein>
<proteinExistence type="predicted"/>
<dbReference type="Gramene" id="TVT97009">
    <property type="protein sequence ID" value="TVT97009"/>
    <property type="gene ID" value="EJB05_57757"/>
</dbReference>
<accession>A0A5J9SD57</accession>
<sequence length="107" mass="12545">MVFYYVELACVVKSLMGSTKACETAWELMPAARLEDLLPDLSVEEQVRVQNDLREEERIWKRWNNKFPRDPPMHERKHDNCISDVACHALRQYNARHPGGEFDVVKS</sequence>
<evidence type="ECO:0000313" key="2">
    <source>
        <dbReference type="Proteomes" id="UP000324897"/>
    </source>
</evidence>
<gene>
    <name evidence="1" type="ORF">EJB05_57757</name>
</gene>
<dbReference type="EMBL" id="RWGY01001101">
    <property type="protein sequence ID" value="TVT97009.1"/>
    <property type="molecule type" value="Genomic_DNA"/>
</dbReference>
<comment type="caution">
    <text evidence="1">The sequence shown here is derived from an EMBL/GenBank/DDBJ whole genome shotgun (WGS) entry which is preliminary data.</text>
</comment>
<organism evidence="1 2">
    <name type="scientific">Eragrostis curvula</name>
    <name type="common">weeping love grass</name>
    <dbReference type="NCBI Taxonomy" id="38414"/>
    <lineage>
        <taxon>Eukaryota</taxon>
        <taxon>Viridiplantae</taxon>
        <taxon>Streptophyta</taxon>
        <taxon>Embryophyta</taxon>
        <taxon>Tracheophyta</taxon>
        <taxon>Spermatophyta</taxon>
        <taxon>Magnoliopsida</taxon>
        <taxon>Liliopsida</taxon>
        <taxon>Poales</taxon>
        <taxon>Poaceae</taxon>
        <taxon>PACMAD clade</taxon>
        <taxon>Chloridoideae</taxon>
        <taxon>Eragrostideae</taxon>
        <taxon>Eragrostidinae</taxon>
        <taxon>Eragrostis</taxon>
    </lineage>
</organism>
<feature type="non-terminal residue" evidence="1">
    <location>
        <position position="1"/>
    </location>
</feature>
<reference evidence="1 2" key="1">
    <citation type="journal article" date="2019" name="Sci. Rep.">
        <title>A high-quality genome of Eragrostis curvula grass provides insights into Poaceae evolution and supports new strategies to enhance forage quality.</title>
        <authorList>
            <person name="Carballo J."/>
            <person name="Santos B.A.C.M."/>
            <person name="Zappacosta D."/>
            <person name="Garbus I."/>
            <person name="Selva J.P."/>
            <person name="Gallo C.A."/>
            <person name="Diaz A."/>
            <person name="Albertini E."/>
            <person name="Caccamo M."/>
            <person name="Echenique V."/>
        </authorList>
    </citation>
    <scope>NUCLEOTIDE SEQUENCE [LARGE SCALE GENOMIC DNA]</scope>
    <source>
        <strain evidence="2">cv. Victoria</strain>
        <tissue evidence="1">Leaf</tissue>
    </source>
</reference>
<name>A0A5J9SD57_9POAL</name>
<dbReference type="AlphaFoldDB" id="A0A5J9SD57"/>
<keyword evidence="2" id="KW-1185">Reference proteome</keyword>